<dbReference type="OrthoDB" id="6240502at2759"/>
<organism evidence="3">
    <name type="scientific">Hydatigena taeniaeformis</name>
    <name type="common">Feline tapeworm</name>
    <name type="synonym">Taenia taeniaeformis</name>
    <dbReference type="NCBI Taxonomy" id="6205"/>
    <lineage>
        <taxon>Eukaryota</taxon>
        <taxon>Metazoa</taxon>
        <taxon>Spiralia</taxon>
        <taxon>Lophotrochozoa</taxon>
        <taxon>Platyhelminthes</taxon>
        <taxon>Cestoda</taxon>
        <taxon>Eucestoda</taxon>
        <taxon>Cyclophyllidea</taxon>
        <taxon>Taeniidae</taxon>
        <taxon>Hydatigera</taxon>
    </lineage>
</organism>
<evidence type="ECO:0000313" key="2">
    <source>
        <dbReference type="Proteomes" id="UP000274429"/>
    </source>
</evidence>
<reference evidence="3" key="1">
    <citation type="submission" date="2017-02" db="UniProtKB">
        <authorList>
            <consortium name="WormBaseParasite"/>
        </authorList>
    </citation>
    <scope>IDENTIFICATION</scope>
</reference>
<accession>A0A0R3WM31</accession>
<dbReference type="EMBL" id="UYWX01000523">
    <property type="protein sequence ID" value="VDM18546.1"/>
    <property type="molecule type" value="Genomic_DNA"/>
</dbReference>
<keyword evidence="2" id="KW-1185">Reference proteome</keyword>
<name>A0A0R3WM31_HYDTA</name>
<evidence type="ECO:0000313" key="1">
    <source>
        <dbReference type="EMBL" id="VDM18546.1"/>
    </source>
</evidence>
<dbReference type="Proteomes" id="UP000274429">
    <property type="component" value="Unassembled WGS sequence"/>
</dbReference>
<protein>
    <submittedName>
        <fullName evidence="1 3">Uncharacterized protein</fullName>
    </submittedName>
</protein>
<gene>
    <name evidence="1" type="ORF">TTAC_LOCUS1806</name>
</gene>
<evidence type="ECO:0000313" key="3">
    <source>
        <dbReference type="WBParaSite" id="TTAC_0000181901-mRNA-1"/>
    </source>
</evidence>
<dbReference type="WBParaSite" id="TTAC_0000181901-mRNA-1">
    <property type="protein sequence ID" value="TTAC_0000181901-mRNA-1"/>
    <property type="gene ID" value="TTAC_0000181901"/>
</dbReference>
<sequence length="176" mass="19368">MSLSISSQVDRLKDALVSAASSEALCMLIHSLDDNEEAKRRRDVEKEELAVSQQESSIIANAHHSSAPEDNINTLIDEWMNSRLGQLSLRDNNHVVLDTSKSSILKDIPLSLEGGTRFRCLLKQPRDCEAAFGVENLHPLGGSMEAMKIAQAATQAMTPSIAVNHAIWEQFSETIK</sequence>
<dbReference type="AlphaFoldDB" id="A0A0R3WM31"/>
<reference evidence="1 2" key="2">
    <citation type="submission" date="2018-11" db="EMBL/GenBank/DDBJ databases">
        <authorList>
            <consortium name="Pathogen Informatics"/>
        </authorList>
    </citation>
    <scope>NUCLEOTIDE SEQUENCE [LARGE SCALE GENOMIC DNA]</scope>
</reference>
<proteinExistence type="predicted"/>